<evidence type="ECO:0000313" key="2">
    <source>
        <dbReference type="EMBL" id="GAN99850.1"/>
    </source>
</evidence>
<sequence>MESPPQHSLHNRATGQARALQEKHVRDHDDGKDIEDPDPIPATGQHACQRYGGQQAGKEGINPAQHGGVGMAVSSWRWAYHTRLHPARNHANLCRK</sequence>
<accession>A0A0D6QA59</accession>
<evidence type="ECO:0000313" key="3">
    <source>
        <dbReference type="Proteomes" id="UP000032683"/>
    </source>
</evidence>
<evidence type="ECO:0000256" key="1">
    <source>
        <dbReference type="SAM" id="MobiDB-lite"/>
    </source>
</evidence>
<organism evidence="2 3">
    <name type="scientific">Komagataeibacter xylinus NBRC 13693</name>
    <dbReference type="NCBI Taxonomy" id="1234668"/>
    <lineage>
        <taxon>Bacteria</taxon>
        <taxon>Pseudomonadati</taxon>
        <taxon>Pseudomonadota</taxon>
        <taxon>Alphaproteobacteria</taxon>
        <taxon>Acetobacterales</taxon>
        <taxon>Acetobacteraceae</taxon>
        <taxon>Komagataeibacter</taxon>
    </lineage>
</organism>
<feature type="compositionally biased region" description="Basic and acidic residues" evidence="1">
    <location>
        <begin position="20"/>
        <end position="31"/>
    </location>
</feature>
<dbReference type="Proteomes" id="UP000032683">
    <property type="component" value="Unassembled WGS sequence"/>
</dbReference>
<comment type="caution">
    <text evidence="2">The sequence shown here is derived from an EMBL/GenBank/DDBJ whole genome shotgun (WGS) entry which is preliminary data.</text>
</comment>
<dbReference type="AlphaFoldDB" id="A0A0D6QA59"/>
<feature type="region of interest" description="Disordered" evidence="1">
    <location>
        <begin position="1"/>
        <end position="68"/>
    </location>
</feature>
<feature type="compositionally biased region" description="Polar residues" evidence="1">
    <location>
        <begin position="1"/>
        <end position="14"/>
    </location>
</feature>
<gene>
    <name evidence="2" type="ORF">Gxy13693_033_024</name>
</gene>
<dbReference type="EMBL" id="BANJ01000033">
    <property type="protein sequence ID" value="GAN99850.1"/>
    <property type="molecule type" value="Genomic_DNA"/>
</dbReference>
<protein>
    <submittedName>
        <fullName evidence="2">Uncharacterized protein</fullName>
    </submittedName>
</protein>
<proteinExistence type="predicted"/>
<name>A0A0D6QA59_KOMXY</name>
<reference evidence="2 3" key="1">
    <citation type="submission" date="2012-11" db="EMBL/GenBank/DDBJ databases">
        <title>Whole genome sequence of Gluconacetobacter xylinus NBRC 13693.</title>
        <authorList>
            <person name="Azuma Y."/>
            <person name="Higashiura N."/>
            <person name="Hirakawa H."/>
            <person name="Matsushita K."/>
        </authorList>
    </citation>
    <scope>NUCLEOTIDE SEQUENCE [LARGE SCALE GENOMIC DNA]</scope>
    <source>
        <strain evidence="2 3">NBRC 13693</strain>
    </source>
</reference>